<dbReference type="GO" id="GO:0016787">
    <property type="term" value="F:hydrolase activity"/>
    <property type="evidence" value="ECO:0007669"/>
    <property type="project" value="InterPro"/>
</dbReference>
<dbReference type="EMBL" id="VULZ01000006">
    <property type="protein sequence ID" value="MSS14834.1"/>
    <property type="molecule type" value="Genomic_DNA"/>
</dbReference>
<dbReference type="PANTHER" id="PTHR31302:SF0">
    <property type="entry name" value="TRANSMEMBRANE PROTEIN WITH METALLOPHOSPHOESTERASE DOMAIN"/>
    <property type="match status" value="1"/>
</dbReference>
<feature type="domain" description="Calcineurin-like phosphoesterase" evidence="2">
    <location>
        <begin position="92"/>
        <end position="291"/>
    </location>
</feature>
<proteinExistence type="predicted"/>
<dbReference type="InterPro" id="IPR004843">
    <property type="entry name" value="Calcineurin-like_PHP"/>
</dbReference>
<evidence type="ECO:0000313" key="4">
    <source>
        <dbReference type="Proteomes" id="UP000481852"/>
    </source>
</evidence>
<dbReference type="InterPro" id="IPR051158">
    <property type="entry name" value="Metallophosphoesterase_sf"/>
</dbReference>
<keyword evidence="1" id="KW-1133">Transmembrane helix</keyword>
<dbReference type="AlphaFoldDB" id="A0A6L5X7J0"/>
<gene>
    <name evidence="3" type="ORF">FYJ35_07210</name>
</gene>
<accession>A0A6L5X7J0</accession>
<evidence type="ECO:0000313" key="3">
    <source>
        <dbReference type="EMBL" id="MSS14834.1"/>
    </source>
</evidence>
<protein>
    <recommendedName>
        <fullName evidence="2">Calcineurin-like phosphoesterase domain-containing protein</fullName>
    </recommendedName>
</protein>
<feature type="transmembrane region" description="Helical" evidence="1">
    <location>
        <begin position="21"/>
        <end position="41"/>
    </location>
</feature>
<dbReference type="Gene3D" id="3.60.21.10">
    <property type="match status" value="1"/>
</dbReference>
<keyword evidence="4" id="KW-1185">Reference proteome</keyword>
<keyword evidence="1" id="KW-0472">Membrane</keyword>
<dbReference type="InterPro" id="IPR029052">
    <property type="entry name" value="Metallo-depent_PP-like"/>
</dbReference>
<evidence type="ECO:0000259" key="2">
    <source>
        <dbReference type="Pfam" id="PF00149"/>
    </source>
</evidence>
<evidence type="ECO:0000256" key="1">
    <source>
        <dbReference type="SAM" id="Phobius"/>
    </source>
</evidence>
<reference evidence="3 4" key="1">
    <citation type="submission" date="2019-08" db="EMBL/GenBank/DDBJ databases">
        <title>In-depth cultivation of the pig gut microbiome towards novel bacterial diversity and tailored functional studies.</title>
        <authorList>
            <person name="Wylensek D."/>
            <person name="Hitch T.C.A."/>
            <person name="Clavel T."/>
        </authorList>
    </citation>
    <scope>NUCLEOTIDE SEQUENCE [LARGE SCALE GENOMIC DNA]</scope>
    <source>
        <strain evidence="3 4">Oil+RF-744-WCA-WT-11</strain>
    </source>
</reference>
<dbReference type="Pfam" id="PF00149">
    <property type="entry name" value="Metallophos"/>
    <property type="match status" value="1"/>
</dbReference>
<name>A0A6L5X7J0_9FIRM</name>
<sequence length="360" mass="39986">MKEWRNAVNQNKIRRAKNRTAAHLFPAVLFFYAVFLIFPAATSAGDRLASSITKAAEDFVQITESQTEPDVGHPVSVTKKTFSVAGLDRTYRLLLVSDLHIIVPGDPQVDPECADVAGSRLNEMFRTPSGESSFQLWQTLPSQLDGMKADMILFAGDMVDFATKASTDSLRAGFDSLRTPWMYVRGDHDYAAWYSKSYETQKDAIVLQANTAPRKKVMRQRIGKLTIIGWDNNTAQMTKKGLRDLEKYLQEAKDEKSPVLLLCHVPLRGTVTDKLEQESLQKNGRALLWGDSGCYYRPDDTTKQALDLILDAGSPVALEASGHLHFPYSGPLTETSTIITADPAFQNQIDELVLVPGNSQ</sequence>
<comment type="caution">
    <text evidence="3">The sequence shown here is derived from an EMBL/GenBank/DDBJ whole genome shotgun (WGS) entry which is preliminary data.</text>
</comment>
<dbReference type="PANTHER" id="PTHR31302">
    <property type="entry name" value="TRANSMEMBRANE PROTEIN WITH METALLOPHOSPHOESTERASE DOMAIN-RELATED"/>
    <property type="match status" value="1"/>
</dbReference>
<keyword evidence="1" id="KW-0812">Transmembrane</keyword>
<organism evidence="3 4">
    <name type="scientific">Porcincola intestinalis</name>
    <dbReference type="NCBI Taxonomy" id="2606632"/>
    <lineage>
        <taxon>Bacteria</taxon>
        <taxon>Bacillati</taxon>
        <taxon>Bacillota</taxon>
        <taxon>Clostridia</taxon>
        <taxon>Lachnospirales</taxon>
        <taxon>Lachnospiraceae</taxon>
        <taxon>Porcincola</taxon>
    </lineage>
</organism>
<dbReference type="Proteomes" id="UP000481852">
    <property type="component" value="Unassembled WGS sequence"/>
</dbReference>
<dbReference type="SUPFAM" id="SSF56300">
    <property type="entry name" value="Metallo-dependent phosphatases"/>
    <property type="match status" value="1"/>
</dbReference>